<dbReference type="GO" id="GO:0032259">
    <property type="term" value="P:methylation"/>
    <property type="evidence" value="ECO:0007669"/>
    <property type="project" value="UniProtKB-KW"/>
</dbReference>
<dbReference type="GO" id="GO:0061542">
    <property type="term" value="F:3-demethylubiquinol 3-O-methyltransferase activity"/>
    <property type="evidence" value="ECO:0007669"/>
    <property type="project" value="UniProtKB-EC"/>
</dbReference>
<proteinExistence type="predicted"/>
<dbReference type="EC" id="2.1.1.64" evidence="5"/>
<protein>
    <submittedName>
        <fullName evidence="5">Class I SAM-dependent methyltransferase</fullName>
        <ecNumber evidence="5">2.1.1.222</ecNumber>
        <ecNumber evidence="5">2.1.1.64</ecNumber>
    </submittedName>
</protein>
<dbReference type="EMBL" id="JBIRGH010000033">
    <property type="protein sequence ID" value="MFH8589509.1"/>
    <property type="molecule type" value="Genomic_DNA"/>
</dbReference>
<dbReference type="CDD" id="cd02440">
    <property type="entry name" value="AdoMet_MTases"/>
    <property type="match status" value="1"/>
</dbReference>
<dbReference type="PANTHER" id="PTHR43464">
    <property type="entry name" value="METHYLTRANSFERASE"/>
    <property type="match status" value="1"/>
</dbReference>
<keyword evidence="2 5" id="KW-0808">Transferase</keyword>
<dbReference type="InterPro" id="IPR029063">
    <property type="entry name" value="SAM-dependent_MTases_sf"/>
</dbReference>
<dbReference type="GO" id="GO:0102208">
    <property type="term" value="F:2-polyprenyl-6-hydroxyphenol methylase activity"/>
    <property type="evidence" value="ECO:0007669"/>
    <property type="project" value="UniProtKB-EC"/>
</dbReference>
<dbReference type="Pfam" id="PF13489">
    <property type="entry name" value="Methyltransf_23"/>
    <property type="match status" value="1"/>
</dbReference>
<evidence type="ECO:0000313" key="5">
    <source>
        <dbReference type="EMBL" id="MFH8589509.1"/>
    </source>
</evidence>
<dbReference type="Proteomes" id="UP001610990">
    <property type="component" value="Unassembled WGS sequence"/>
</dbReference>
<organism evidence="5 6">
    <name type="scientific">Streptomyces celluloflavus</name>
    <dbReference type="NCBI Taxonomy" id="58344"/>
    <lineage>
        <taxon>Bacteria</taxon>
        <taxon>Bacillati</taxon>
        <taxon>Actinomycetota</taxon>
        <taxon>Actinomycetes</taxon>
        <taxon>Kitasatosporales</taxon>
        <taxon>Streptomycetaceae</taxon>
        <taxon>Streptomyces</taxon>
    </lineage>
</organism>
<gene>
    <name evidence="5" type="ORF">ACH4GP_34915</name>
</gene>
<dbReference type="Gene3D" id="3.40.50.150">
    <property type="entry name" value="Vaccinia Virus protein VP39"/>
    <property type="match status" value="1"/>
</dbReference>
<dbReference type="PANTHER" id="PTHR43464:SF19">
    <property type="entry name" value="UBIQUINONE BIOSYNTHESIS O-METHYLTRANSFERASE, MITOCHONDRIAL"/>
    <property type="match status" value="1"/>
</dbReference>
<sequence>MPGRTDSPAATDRPEAAASVTGAARSPAAPGTAPHASTARLPAREGPGIARLLTTGPPYRGQLRRIGRGRVLDIGCGTGDTLARCAPGSAGVDHDPRSVARCRARGLTAYTPDAFLAGPHARPGGFDALLCAQVLEHLDDEQVEGLLRAYLPYVRPGGGVLLITPQEAGHRAETAPVRFTDFTLLRCFAESVGLAVRRTYSAPLPRPAGRFLGANAFVLVGQVPRER</sequence>
<evidence type="ECO:0000313" key="6">
    <source>
        <dbReference type="Proteomes" id="UP001610990"/>
    </source>
</evidence>
<evidence type="ECO:0000256" key="2">
    <source>
        <dbReference type="ARBA" id="ARBA00022679"/>
    </source>
</evidence>
<evidence type="ECO:0000256" key="4">
    <source>
        <dbReference type="SAM" id="MobiDB-lite"/>
    </source>
</evidence>
<feature type="region of interest" description="Disordered" evidence="4">
    <location>
        <begin position="1"/>
        <end position="57"/>
    </location>
</feature>
<dbReference type="RefSeq" id="WP_381714078.1">
    <property type="nucleotide sequence ID" value="NZ_JBHVEP010000124.1"/>
</dbReference>
<reference evidence="5 6" key="1">
    <citation type="submission" date="2024-10" db="EMBL/GenBank/DDBJ databases">
        <title>The Natural Products Discovery Center: Release of the First 8490 Sequenced Strains for Exploring Actinobacteria Biosynthetic Diversity.</title>
        <authorList>
            <person name="Kalkreuter E."/>
            <person name="Kautsar S.A."/>
            <person name="Yang D."/>
            <person name="Bader C.D."/>
            <person name="Teijaro C.N."/>
            <person name="Fluegel L."/>
            <person name="Davis C.M."/>
            <person name="Simpson J.R."/>
            <person name="Lauterbach L."/>
            <person name="Steele A.D."/>
            <person name="Gui C."/>
            <person name="Meng S."/>
            <person name="Li G."/>
            <person name="Viehrig K."/>
            <person name="Ye F."/>
            <person name="Su P."/>
            <person name="Kiefer A.F."/>
            <person name="Nichols A."/>
            <person name="Cepeda A.J."/>
            <person name="Yan W."/>
            <person name="Fan B."/>
            <person name="Jiang Y."/>
            <person name="Adhikari A."/>
            <person name="Zheng C.-J."/>
            <person name="Schuster L."/>
            <person name="Cowan T.M."/>
            <person name="Smanski M.J."/>
            <person name="Chevrette M.G."/>
            <person name="De Carvalho L.P.S."/>
            <person name="Shen B."/>
        </authorList>
    </citation>
    <scope>NUCLEOTIDE SEQUENCE [LARGE SCALE GENOMIC DNA]</scope>
    <source>
        <strain evidence="5 6">NPDC018013</strain>
    </source>
</reference>
<evidence type="ECO:0000256" key="3">
    <source>
        <dbReference type="ARBA" id="ARBA00022691"/>
    </source>
</evidence>
<keyword evidence="6" id="KW-1185">Reference proteome</keyword>
<accession>A0ABW7RRL3</accession>
<dbReference type="EC" id="2.1.1.222" evidence="5"/>
<keyword evidence="1 5" id="KW-0489">Methyltransferase</keyword>
<evidence type="ECO:0000256" key="1">
    <source>
        <dbReference type="ARBA" id="ARBA00022603"/>
    </source>
</evidence>
<name>A0ABW7RRL3_9ACTN</name>
<dbReference type="SUPFAM" id="SSF53335">
    <property type="entry name" value="S-adenosyl-L-methionine-dependent methyltransferases"/>
    <property type="match status" value="1"/>
</dbReference>
<comment type="caution">
    <text evidence="5">The sequence shown here is derived from an EMBL/GenBank/DDBJ whole genome shotgun (WGS) entry which is preliminary data.</text>
</comment>
<keyword evidence="3" id="KW-0949">S-adenosyl-L-methionine</keyword>